<dbReference type="Gene3D" id="3.40.30.10">
    <property type="entry name" value="Glutaredoxin"/>
    <property type="match status" value="1"/>
</dbReference>
<evidence type="ECO:0000313" key="2">
    <source>
        <dbReference type="EMBL" id="VAV87171.1"/>
    </source>
</evidence>
<dbReference type="InterPro" id="IPR013766">
    <property type="entry name" value="Thioredoxin_domain"/>
</dbReference>
<dbReference type="InterPro" id="IPR036249">
    <property type="entry name" value="Thioredoxin-like_sf"/>
</dbReference>
<dbReference type="InterPro" id="IPR000866">
    <property type="entry name" value="AhpC/TSA"/>
</dbReference>
<proteinExistence type="predicted"/>
<dbReference type="GO" id="GO:0016209">
    <property type="term" value="F:antioxidant activity"/>
    <property type="evidence" value="ECO:0007669"/>
    <property type="project" value="InterPro"/>
</dbReference>
<sequence length="195" mass="21468">MIVAFVGVLLGGLFLLGPKEVAQAPREAEIITVESSMKGGQVLFRTYPERPAIPDVMIKDEAGNDMTLNDIVAQNPGQTLLVNFWATWCFPCREEMPDLDSLQAARGGDDFRVVLISVDQGGLEKSRMFLDKIGVKGLDLYYDEKGILGTKMKTIGYPTTILINKKGRQMGLMTGSAHWNSPSAYALIDRLLVDE</sequence>
<dbReference type="PANTHER" id="PTHR42852:SF13">
    <property type="entry name" value="PROTEIN DIPZ"/>
    <property type="match status" value="1"/>
</dbReference>
<dbReference type="SUPFAM" id="SSF52833">
    <property type="entry name" value="Thioredoxin-like"/>
    <property type="match status" value="1"/>
</dbReference>
<dbReference type="Pfam" id="PF00578">
    <property type="entry name" value="AhpC-TSA"/>
    <property type="match status" value="1"/>
</dbReference>
<dbReference type="CDD" id="cd02966">
    <property type="entry name" value="TlpA_like_family"/>
    <property type="match status" value="1"/>
</dbReference>
<reference evidence="2" key="1">
    <citation type="submission" date="2018-06" db="EMBL/GenBank/DDBJ databases">
        <authorList>
            <person name="Zhirakovskaya E."/>
        </authorList>
    </citation>
    <scope>NUCLEOTIDE SEQUENCE</scope>
</reference>
<dbReference type="GO" id="GO:0016491">
    <property type="term" value="F:oxidoreductase activity"/>
    <property type="evidence" value="ECO:0007669"/>
    <property type="project" value="InterPro"/>
</dbReference>
<dbReference type="InterPro" id="IPR050553">
    <property type="entry name" value="Thioredoxin_ResA/DsbE_sf"/>
</dbReference>
<organism evidence="2">
    <name type="scientific">hydrothermal vent metagenome</name>
    <dbReference type="NCBI Taxonomy" id="652676"/>
    <lineage>
        <taxon>unclassified sequences</taxon>
        <taxon>metagenomes</taxon>
        <taxon>ecological metagenomes</taxon>
    </lineage>
</organism>
<dbReference type="PANTHER" id="PTHR42852">
    <property type="entry name" value="THIOL:DISULFIDE INTERCHANGE PROTEIN DSBE"/>
    <property type="match status" value="1"/>
</dbReference>
<dbReference type="PROSITE" id="PS51352">
    <property type="entry name" value="THIOREDOXIN_2"/>
    <property type="match status" value="1"/>
</dbReference>
<name>A0A3B0R4V1_9ZZZZ</name>
<accession>A0A3B0R4V1</accession>
<evidence type="ECO:0000259" key="1">
    <source>
        <dbReference type="PROSITE" id="PS51352"/>
    </source>
</evidence>
<dbReference type="AlphaFoldDB" id="A0A3B0R4V1"/>
<protein>
    <recommendedName>
        <fullName evidence="1">Thioredoxin domain-containing protein</fullName>
    </recommendedName>
</protein>
<dbReference type="EMBL" id="UOED01000022">
    <property type="protein sequence ID" value="VAV87171.1"/>
    <property type="molecule type" value="Genomic_DNA"/>
</dbReference>
<gene>
    <name evidence="2" type="ORF">MNBD_ALPHA02-2002</name>
</gene>
<feature type="domain" description="Thioredoxin" evidence="1">
    <location>
        <begin position="47"/>
        <end position="193"/>
    </location>
</feature>